<sequence>MYYLNFFRLINDFRAQYRQETARLIMKEIDPEGVEIRASKRLKELDDILEIWNTQTICPSTKKCAFRSSEFNVHLLAQLPRDILLLTLQKILDVCLEYGINLENVVGLVIDNA</sequence>
<reference evidence="1 2" key="1">
    <citation type="submission" date="2022-12" db="EMBL/GenBank/DDBJ databases">
        <title>Chromosome-level genome of Tegillarca granosa.</title>
        <authorList>
            <person name="Kim J."/>
        </authorList>
    </citation>
    <scope>NUCLEOTIDE SEQUENCE [LARGE SCALE GENOMIC DNA]</scope>
    <source>
        <strain evidence="1">Teg-2019</strain>
        <tissue evidence="1">Adductor muscle</tissue>
    </source>
</reference>
<proteinExistence type="predicted"/>
<name>A0ABQ9EIV5_TEGGR</name>
<keyword evidence="2" id="KW-1185">Reference proteome</keyword>
<organism evidence="1 2">
    <name type="scientific">Tegillarca granosa</name>
    <name type="common">Malaysian cockle</name>
    <name type="synonym">Anadara granosa</name>
    <dbReference type="NCBI Taxonomy" id="220873"/>
    <lineage>
        <taxon>Eukaryota</taxon>
        <taxon>Metazoa</taxon>
        <taxon>Spiralia</taxon>
        <taxon>Lophotrochozoa</taxon>
        <taxon>Mollusca</taxon>
        <taxon>Bivalvia</taxon>
        <taxon>Autobranchia</taxon>
        <taxon>Pteriomorphia</taxon>
        <taxon>Arcoida</taxon>
        <taxon>Arcoidea</taxon>
        <taxon>Arcidae</taxon>
        <taxon>Tegillarca</taxon>
    </lineage>
</organism>
<dbReference type="Proteomes" id="UP001217089">
    <property type="component" value="Unassembled WGS sequence"/>
</dbReference>
<gene>
    <name evidence="1" type="ORF">KUTeg_017455</name>
</gene>
<dbReference type="EMBL" id="JARBDR010000903">
    <property type="protein sequence ID" value="KAJ8303872.1"/>
    <property type="molecule type" value="Genomic_DNA"/>
</dbReference>
<accession>A0ABQ9EIV5</accession>
<comment type="caution">
    <text evidence="1">The sequence shown here is derived from an EMBL/GenBank/DDBJ whole genome shotgun (WGS) entry which is preliminary data.</text>
</comment>
<protein>
    <submittedName>
        <fullName evidence="1">Uncharacterized protein</fullName>
    </submittedName>
</protein>
<evidence type="ECO:0000313" key="2">
    <source>
        <dbReference type="Proteomes" id="UP001217089"/>
    </source>
</evidence>
<evidence type="ECO:0000313" key="1">
    <source>
        <dbReference type="EMBL" id="KAJ8303872.1"/>
    </source>
</evidence>